<dbReference type="KEGG" id="asui:ASUIS_1102"/>
<organism evidence="2 3">
    <name type="scientific">Arcobacter suis CECT 7833</name>
    <dbReference type="NCBI Taxonomy" id="663365"/>
    <lineage>
        <taxon>Bacteria</taxon>
        <taxon>Pseudomonadati</taxon>
        <taxon>Campylobacterota</taxon>
        <taxon>Epsilonproteobacteria</taxon>
        <taxon>Campylobacterales</taxon>
        <taxon>Arcobacteraceae</taxon>
        <taxon>Arcobacter</taxon>
    </lineage>
</organism>
<dbReference type="RefSeq" id="WP_118886132.1">
    <property type="nucleotide sequence ID" value="NZ_CP032100.1"/>
</dbReference>
<dbReference type="AlphaFoldDB" id="A0AAD0SQF9"/>
<keyword evidence="1" id="KW-0472">Membrane</keyword>
<keyword evidence="3" id="KW-1185">Reference proteome</keyword>
<feature type="transmembrane region" description="Helical" evidence="1">
    <location>
        <begin position="294"/>
        <end position="316"/>
    </location>
</feature>
<dbReference type="EMBL" id="CP032100">
    <property type="protein sequence ID" value="AXX89590.1"/>
    <property type="molecule type" value="Genomic_DNA"/>
</dbReference>
<dbReference type="GO" id="GO:0005886">
    <property type="term" value="C:plasma membrane"/>
    <property type="evidence" value="ECO:0007669"/>
    <property type="project" value="TreeGrafter"/>
</dbReference>
<dbReference type="InterPro" id="IPR008526">
    <property type="entry name" value="YedI"/>
</dbReference>
<evidence type="ECO:0000313" key="2">
    <source>
        <dbReference type="EMBL" id="AXX89590.1"/>
    </source>
</evidence>
<dbReference type="PANTHER" id="PTHR30503">
    <property type="entry name" value="INNER MEMBRANE PROTEIN YEDI"/>
    <property type="match status" value="1"/>
</dbReference>
<dbReference type="Pfam" id="PF05661">
    <property type="entry name" value="DUF808"/>
    <property type="match status" value="1"/>
</dbReference>
<keyword evidence="1" id="KW-1133">Transmembrane helix</keyword>
<keyword evidence="1" id="KW-0812">Transmembrane</keyword>
<feature type="transmembrane region" description="Helical" evidence="1">
    <location>
        <begin position="145"/>
        <end position="175"/>
    </location>
</feature>
<reference evidence="2 3" key="1">
    <citation type="submission" date="2018-08" db="EMBL/GenBank/DDBJ databases">
        <title>Complete genome of the Arcobacter suis type strain LMG 26152.</title>
        <authorList>
            <person name="Miller W.G."/>
            <person name="Yee E."/>
            <person name="Bono J.L."/>
        </authorList>
    </citation>
    <scope>NUCLEOTIDE SEQUENCE [LARGE SCALE GENOMIC DNA]</scope>
    <source>
        <strain evidence="2 3">CECT 7833</strain>
    </source>
</reference>
<sequence>MAGILGYLSVLADDVSSLAGKTMAAATKTMATSLDDVGLLFDDIATYTKLASVKSSGLVVDDLAAIANFTNETTSDILKNELNKAKTVDEFKQNVELLDEKSQKEILDELERIRQTAILEAKRNAALRELPIVYKIAKGSFKNKFIIIPVVLLMSYLVPWLISPVLILGGIYLAYEGVESVLEKLGAHHEIADEKETIKELSTEKLENEKVKGAIKTDFILSFEIIVITLSLIANTDFITKISVLVLVGILTTVFVYGIVALIIKLDDIGFYLQEKRSLVLQTIGNGFVKSMPYIIKTIGLVGTIAMLAVGGGIIVHETHMLKSFDETIKTVPMGGFLSEIIIGILVGFITVKIVPIFSKLFKKVSLNHIS</sequence>
<evidence type="ECO:0000313" key="3">
    <source>
        <dbReference type="Proteomes" id="UP000263040"/>
    </source>
</evidence>
<evidence type="ECO:0000256" key="1">
    <source>
        <dbReference type="SAM" id="Phobius"/>
    </source>
</evidence>
<dbReference type="Proteomes" id="UP000263040">
    <property type="component" value="Chromosome"/>
</dbReference>
<name>A0AAD0SQF9_9BACT</name>
<feature type="transmembrane region" description="Helical" evidence="1">
    <location>
        <begin position="219"/>
        <end position="235"/>
    </location>
</feature>
<feature type="transmembrane region" description="Helical" evidence="1">
    <location>
        <begin position="242"/>
        <end position="264"/>
    </location>
</feature>
<proteinExistence type="predicted"/>
<accession>A0AAD0SQF9</accession>
<dbReference type="PANTHER" id="PTHR30503:SF3">
    <property type="entry name" value="INNER MEMBRANE PROTEIN YEDI"/>
    <property type="match status" value="1"/>
</dbReference>
<gene>
    <name evidence="2" type="ORF">ASUIS_1102</name>
</gene>
<dbReference type="PIRSF" id="PIRSF016660">
    <property type="entry name" value="YedI"/>
    <property type="match status" value="1"/>
</dbReference>
<feature type="transmembrane region" description="Helical" evidence="1">
    <location>
        <begin position="337"/>
        <end position="358"/>
    </location>
</feature>
<protein>
    <submittedName>
        <fullName evidence="2">MutK protein (DUF808 domain)</fullName>
    </submittedName>
</protein>